<keyword evidence="1" id="KW-0560">Oxidoreductase</keyword>
<dbReference type="GO" id="GO:0051287">
    <property type="term" value="F:NAD binding"/>
    <property type="evidence" value="ECO:0007669"/>
    <property type="project" value="InterPro"/>
</dbReference>
<evidence type="ECO:0000256" key="1">
    <source>
        <dbReference type="ARBA" id="ARBA00023002"/>
    </source>
</evidence>
<sequence>MIALMHTLTPEQKAEYETKFSQEILIVDQELEGVFLEVDCLISTPNISVEFLRHFPNLKLIFTLSSGVNKMPFDYLKEHDIILTNSRGMHAEFMSEHALAMILSYTRGIRHAYTSQIAHHWSQGEVSLGTVSGSQLCIVGAGAIGQALASKSVALGMNVIGVSRTGQPQKNFEHMYVTSELSQAISQADIVVLLTPLTSETFHLFDHQTFSAMKQGSCFINISRGETVDETALLENLTNGKLSFAGLDVFEKEPLTAQSPFWDLPNVLITPHSAGDIDDYLPRAMAIFSGVLSDFLQDKVIRNRVDLELGY</sequence>
<evidence type="ECO:0000313" key="4">
    <source>
        <dbReference type="EMBL" id="PCS06502.1"/>
    </source>
</evidence>
<keyword evidence="2" id="KW-0520">NAD</keyword>
<dbReference type="PANTHER" id="PTHR43333:SF1">
    <property type="entry name" value="D-ISOMER SPECIFIC 2-HYDROXYACID DEHYDROGENASE NAD-BINDING DOMAIN-CONTAINING PROTEIN"/>
    <property type="match status" value="1"/>
</dbReference>
<dbReference type="CDD" id="cd05300">
    <property type="entry name" value="2-Hacid_dh_1"/>
    <property type="match status" value="1"/>
</dbReference>
<dbReference type="SUPFAM" id="SSF52283">
    <property type="entry name" value="Formate/glycerate dehydrogenase catalytic domain-like"/>
    <property type="match status" value="1"/>
</dbReference>
<name>A0A2A5RZ31_9LACT</name>
<dbReference type="GO" id="GO:0016616">
    <property type="term" value="F:oxidoreductase activity, acting on the CH-OH group of donors, NAD or NADP as acceptor"/>
    <property type="evidence" value="ECO:0007669"/>
    <property type="project" value="InterPro"/>
</dbReference>
<dbReference type="Proteomes" id="UP000242246">
    <property type="component" value="Unassembled WGS sequence"/>
</dbReference>
<dbReference type="Gene3D" id="3.40.50.720">
    <property type="entry name" value="NAD(P)-binding Rossmann-like Domain"/>
    <property type="match status" value="2"/>
</dbReference>
<keyword evidence="5" id="KW-1185">Reference proteome</keyword>
<accession>A0A2A5RZ31</accession>
<organism evidence="4 5">
    <name type="scientific">Pseudolactococcus plantarum</name>
    <dbReference type="NCBI Taxonomy" id="1365"/>
    <lineage>
        <taxon>Bacteria</taxon>
        <taxon>Bacillati</taxon>
        <taxon>Bacillota</taxon>
        <taxon>Bacilli</taxon>
        <taxon>Lactobacillales</taxon>
        <taxon>Streptococcaceae</taxon>
        <taxon>Pseudolactococcus</taxon>
    </lineage>
</organism>
<comment type="caution">
    <text evidence="4">The sequence shown here is derived from an EMBL/GenBank/DDBJ whole genome shotgun (WGS) entry which is preliminary data.</text>
</comment>
<proteinExistence type="predicted"/>
<dbReference type="STRING" id="1348632.GCA_001591745_01157"/>
<feature type="domain" description="D-isomer specific 2-hydroxyacid dehydrogenase NAD-binding" evidence="3">
    <location>
        <begin position="99"/>
        <end position="274"/>
    </location>
</feature>
<dbReference type="RefSeq" id="WP_068162906.1">
    <property type="nucleotide sequence ID" value="NZ_JXJX01000008.1"/>
</dbReference>
<evidence type="ECO:0000259" key="3">
    <source>
        <dbReference type="Pfam" id="PF02826"/>
    </source>
</evidence>
<reference evidence="4 5" key="1">
    <citation type="submission" date="2014-12" db="EMBL/GenBank/DDBJ databases">
        <title>Draft genome sequences of 10 type strains of Lactococcus.</title>
        <authorList>
            <person name="Sun Z."/>
            <person name="Zhong Z."/>
            <person name="Liu W."/>
            <person name="Zhang W."/>
            <person name="Zhang H."/>
        </authorList>
    </citation>
    <scope>NUCLEOTIDE SEQUENCE [LARGE SCALE GENOMIC DNA]</scope>
    <source>
        <strain evidence="4 5">DSM 20686</strain>
    </source>
</reference>
<gene>
    <name evidence="4" type="ORF">RU87_GL001711</name>
</gene>
<dbReference type="EMBL" id="JXJX01000008">
    <property type="protein sequence ID" value="PCS06502.1"/>
    <property type="molecule type" value="Genomic_DNA"/>
</dbReference>
<dbReference type="Pfam" id="PF02826">
    <property type="entry name" value="2-Hacid_dh_C"/>
    <property type="match status" value="1"/>
</dbReference>
<dbReference type="InterPro" id="IPR006140">
    <property type="entry name" value="D-isomer_DH_NAD-bd"/>
</dbReference>
<dbReference type="SUPFAM" id="SSF51735">
    <property type="entry name" value="NAD(P)-binding Rossmann-fold domains"/>
    <property type="match status" value="1"/>
</dbReference>
<dbReference type="AlphaFoldDB" id="A0A2A5RZ31"/>
<dbReference type="OrthoDB" id="9805416at2"/>
<evidence type="ECO:0000256" key="2">
    <source>
        <dbReference type="ARBA" id="ARBA00023027"/>
    </source>
</evidence>
<dbReference type="PANTHER" id="PTHR43333">
    <property type="entry name" value="2-HACID_DH_C DOMAIN-CONTAINING PROTEIN"/>
    <property type="match status" value="1"/>
</dbReference>
<evidence type="ECO:0000313" key="5">
    <source>
        <dbReference type="Proteomes" id="UP000242246"/>
    </source>
</evidence>
<protein>
    <submittedName>
        <fullName evidence="4">D-3-phosphoglycerate dehydrogenase</fullName>
    </submittedName>
</protein>
<dbReference type="InterPro" id="IPR036291">
    <property type="entry name" value="NAD(P)-bd_dom_sf"/>
</dbReference>